<feature type="coiled-coil region" evidence="1">
    <location>
        <begin position="56"/>
        <end position="83"/>
    </location>
</feature>
<protein>
    <submittedName>
        <fullName evidence="2">Uncharacterized protein</fullName>
    </submittedName>
</protein>
<sequence length="127" mass="15356">MELTDVQKHANYLKLMRVLIDVGDRTHIDQWWKDEHREFIMNIRKHFEDFNCVLVIAQDDEQRTALEENKRRAEILMRNLENSIRVNGTFDIQVYRLFAENVEPLVRQYIPKDELDEISEQLGFMSF</sequence>
<proteinExistence type="predicted"/>
<dbReference type="EMBL" id="MN740866">
    <property type="protein sequence ID" value="QHU15591.1"/>
    <property type="molecule type" value="Genomic_DNA"/>
</dbReference>
<evidence type="ECO:0000313" key="2">
    <source>
        <dbReference type="EMBL" id="QHU15591.1"/>
    </source>
</evidence>
<accession>A0A6C0KEI2</accession>
<evidence type="ECO:0000256" key="1">
    <source>
        <dbReference type="SAM" id="Coils"/>
    </source>
</evidence>
<organism evidence="2">
    <name type="scientific">viral metagenome</name>
    <dbReference type="NCBI Taxonomy" id="1070528"/>
    <lineage>
        <taxon>unclassified sequences</taxon>
        <taxon>metagenomes</taxon>
        <taxon>organismal metagenomes</taxon>
    </lineage>
</organism>
<keyword evidence="1" id="KW-0175">Coiled coil</keyword>
<reference evidence="2" key="1">
    <citation type="journal article" date="2020" name="Nature">
        <title>Giant virus diversity and host interactions through global metagenomics.</title>
        <authorList>
            <person name="Schulz F."/>
            <person name="Roux S."/>
            <person name="Paez-Espino D."/>
            <person name="Jungbluth S."/>
            <person name="Walsh D.A."/>
            <person name="Denef V.J."/>
            <person name="McMahon K.D."/>
            <person name="Konstantinidis K.T."/>
            <person name="Eloe-Fadrosh E.A."/>
            <person name="Kyrpides N.C."/>
            <person name="Woyke T."/>
        </authorList>
    </citation>
    <scope>NUCLEOTIDE SEQUENCE</scope>
    <source>
        <strain evidence="2">GVMAG-S-3300002307-41</strain>
    </source>
</reference>
<name>A0A6C0KEI2_9ZZZZ</name>
<dbReference type="AlphaFoldDB" id="A0A6C0KEI2"/>